<keyword evidence="2" id="KW-1185">Reference proteome</keyword>
<protein>
    <submittedName>
        <fullName evidence="1">Anti-sigma factor</fullName>
    </submittedName>
</protein>
<accession>A0A6A8AB78</accession>
<gene>
    <name evidence="1" type="ORF">GAO09_18210</name>
</gene>
<organism evidence="1 2">
    <name type="scientific">Endobacterium cereale</name>
    <dbReference type="NCBI Taxonomy" id="2663029"/>
    <lineage>
        <taxon>Bacteria</taxon>
        <taxon>Pseudomonadati</taxon>
        <taxon>Pseudomonadota</taxon>
        <taxon>Alphaproteobacteria</taxon>
        <taxon>Hyphomicrobiales</taxon>
        <taxon>Rhizobiaceae</taxon>
        <taxon>Endobacterium</taxon>
    </lineage>
</organism>
<name>A0A6A8AB78_9HYPH</name>
<dbReference type="RefSeq" id="WP_153355599.1">
    <property type="nucleotide sequence ID" value="NZ_JAYKOO010000009.1"/>
</dbReference>
<dbReference type="Proteomes" id="UP000435138">
    <property type="component" value="Unassembled WGS sequence"/>
</dbReference>
<dbReference type="EMBL" id="WIXI01000046">
    <property type="protein sequence ID" value="MQY47974.1"/>
    <property type="molecule type" value="Genomic_DNA"/>
</dbReference>
<reference evidence="1 2" key="1">
    <citation type="submission" date="2019-11" db="EMBL/GenBank/DDBJ databases">
        <title>Genome analysis of Rhizobacterium cereale a novel genus and species isolated from maize roots in North Spain.</title>
        <authorList>
            <person name="Menendez E."/>
            <person name="Flores-Felix J.D."/>
            <person name="Ramirez-Bahena M.-H."/>
            <person name="Igual J.M."/>
            <person name="Garcia-Fraile P."/>
            <person name="Peix A."/>
            <person name="Velazquez E."/>
        </authorList>
    </citation>
    <scope>NUCLEOTIDE SEQUENCE [LARGE SCALE GENOMIC DNA]</scope>
    <source>
        <strain evidence="1 2">RZME27</strain>
    </source>
</reference>
<proteinExistence type="predicted"/>
<evidence type="ECO:0000313" key="2">
    <source>
        <dbReference type="Proteomes" id="UP000435138"/>
    </source>
</evidence>
<evidence type="ECO:0000313" key="1">
    <source>
        <dbReference type="EMBL" id="MQY47974.1"/>
    </source>
</evidence>
<dbReference type="AlphaFoldDB" id="A0A6A8AB78"/>
<comment type="caution">
    <text evidence="1">The sequence shown here is derived from an EMBL/GenBank/DDBJ whole genome shotgun (WGS) entry which is preliminary data.</text>
</comment>
<sequence>MKPVDPILPTDIDAYVDDQLDTARRIEVEAHLSEHPEIAAKVMADLSIRGELRLALAKAPTHGRPETREAARRLQGALSRNRLFHSIQRVAAIGLLLCAGWFANSTVGPFTPSTVEASTPVPSFVDAAISAHTTSKLRETMPSQMEAANYDAAGIRSATAIVMPDIPADWQVKDVQIFPSAFGPSVEVTILRDGRERLSLFAVRPGSFAVQQATLTKSAGVQASYWQIGDVAYALVSETQNPNQLKDEAQTLADTLY</sequence>